<reference evidence="1" key="1">
    <citation type="journal article" date="2020" name="Stud. Mycol.">
        <title>101 Dothideomycetes genomes: a test case for predicting lifestyles and emergence of pathogens.</title>
        <authorList>
            <person name="Haridas S."/>
            <person name="Albert R."/>
            <person name="Binder M."/>
            <person name="Bloem J."/>
            <person name="Labutti K."/>
            <person name="Salamov A."/>
            <person name="Andreopoulos B."/>
            <person name="Baker S."/>
            <person name="Barry K."/>
            <person name="Bills G."/>
            <person name="Bluhm B."/>
            <person name="Cannon C."/>
            <person name="Castanera R."/>
            <person name="Culley D."/>
            <person name="Daum C."/>
            <person name="Ezra D."/>
            <person name="Gonzalez J."/>
            <person name="Henrissat B."/>
            <person name="Kuo A."/>
            <person name="Liang C."/>
            <person name="Lipzen A."/>
            <person name="Lutzoni F."/>
            <person name="Magnuson J."/>
            <person name="Mondo S."/>
            <person name="Nolan M."/>
            <person name="Ohm R."/>
            <person name="Pangilinan J."/>
            <person name="Park H.-J."/>
            <person name="Ramirez L."/>
            <person name="Alfaro M."/>
            <person name="Sun H."/>
            <person name="Tritt A."/>
            <person name="Yoshinaga Y."/>
            <person name="Zwiers L.-H."/>
            <person name="Turgeon B."/>
            <person name="Goodwin S."/>
            <person name="Spatafora J."/>
            <person name="Crous P."/>
            <person name="Grigoriev I."/>
        </authorList>
    </citation>
    <scope>NUCLEOTIDE SEQUENCE</scope>
    <source>
        <strain evidence="1">CBS 107.79</strain>
    </source>
</reference>
<sequence>MPLNHRLVWISSCTFASRKASANYAGTSKRMRSQRLSSRSSTLTSSRYTSVPSLFFCASSKIHAIPLYRAGYPDDFSTSSIHWRWPELPEARMPAGDVKFICSDCRLGRRRATTLRFGSFEWTKPASSVLGLPSAANLNQSPAGTRSYWSRTKMEKSAGTYPTTAQRLPNPNHIPVCAGLSK</sequence>
<keyword evidence="2" id="KW-1185">Reference proteome</keyword>
<dbReference type="Proteomes" id="UP000800036">
    <property type="component" value="Unassembled WGS sequence"/>
</dbReference>
<organism evidence="1 2">
    <name type="scientific">Bimuria novae-zelandiae CBS 107.79</name>
    <dbReference type="NCBI Taxonomy" id="1447943"/>
    <lineage>
        <taxon>Eukaryota</taxon>
        <taxon>Fungi</taxon>
        <taxon>Dikarya</taxon>
        <taxon>Ascomycota</taxon>
        <taxon>Pezizomycotina</taxon>
        <taxon>Dothideomycetes</taxon>
        <taxon>Pleosporomycetidae</taxon>
        <taxon>Pleosporales</taxon>
        <taxon>Massarineae</taxon>
        <taxon>Didymosphaeriaceae</taxon>
        <taxon>Bimuria</taxon>
    </lineage>
</organism>
<dbReference type="EMBL" id="ML976712">
    <property type="protein sequence ID" value="KAF1969154.1"/>
    <property type="molecule type" value="Genomic_DNA"/>
</dbReference>
<accession>A0A6A5UWQ6</accession>
<dbReference type="AlphaFoldDB" id="A0A6A5UWQ6"/>
<proteinExistence type="predicted"/>
<name>A0A6A5UWQ6_9PLEO</name>
<evidence type="ECO:0000313" key="2">
    <source>
        <dbReference type="Proteomes" id="UP000800036"/>
    </source>
</evidence>
<evidence type="ECO:0000313" key="1">
    <source>
        <dbReference type="EMBL" id="KAF1969154.1"/>
    </source>
</evidence>
<gene>
    <name evidence="1" type="ORF">BU23DRAFT_243659</name>
</gene>
<protein>
    <submittedName>
        <fullName evidence="1">Uncharacterized protein</fullName>
    </submittedName>
</protein>